<dbReference type="RefSeq" id="WP_133909421.1">
    <property type="nucleotide sequence ID" value="NZ_SOCP01000036.1"/>
</dbReference>
<keyword evidence="3" id="KW-1185">Reference proteome</keyword>
<dbReference type="OrthoDB" id="5769716at2"/>
<dbReference type="SUPFAM" id="SSF55874">
    <property type="entry name" value="ATPase domain of HSP90 chaperone/DNA topoisomerase II/histidine kinase"/>
    <property type="match status" value="1"/>
</dbReference>
<name>A0A4R7UPH4_9PSEU</name>
<evidence type="ECO:0000313" key="2">
    <source>
        <dbReference type="EMBL" id="TDV35294.1"/>
    </source>
</evidence>
<evidence type="ECO:0000313" key="3">
    <source>
        <dbReference type="Proteomes" id="UP000294927"/>
    </source>
</evidence>
<comment type="caution">
    <text evidence="2">The sequence shown here is derived from an EMBL/GenBank/DDBJ whole genome shotgun (WGS) entry which is preliminary data.</text>
</comment>
<dbReference type="Pfam" id="PF02518">
    <property type="entry name" value="HATPase_c"/>
    <property type="match status" value="1"/>
</dbReference>
<dbReference type="EMBL" id="SOCP01000036">
    <property type="protein sequence ID" value="TDV35294.1"/>
    <property type="molecule type" value="Genomic_DNA"/>
</dbReference>
<keyword evidence="2" id="KW-0808">Transferase</keyword>
<keyword evidence="2" id="KW-0418">Kinase</keyword>
<dbReference type="InterPro" id="IPR036890">
    <property type="entry name" value="HATPase_C_sf"/>
</dbReference>
<dbReference type="InterPro" id="IPR003594">
    <property type="entry name" value="HATPase_dom"/>
</dbReference>
<sequence>MTAASEPEEVAITTDGDVVRVRQLVRTYATRAKLSLVDQTKLVTATSELARNTLVYGGGGMATVAMVSDGARKGVRASFHDDGPGIPDLTLALADGWSSGKGLGLGLSGAKRLVDDFDLDTEVGRGTEVTVVKWSR</sequence>
<dbReference type="GO" id="GO:0016301">
    <property type="term" value="F:kinase activity"/>
    <property type="evidence" value="ECO:0007669"/>
    <property type="project" value="UniProtKB-KW"/>
</dbReference>
<evidence type="ECO:0000259" key="1">
    <source>
        <dbReference type="Pfam" id="PF02518"/>
    </source>
</evidence>
<gene>
    <name evidence="2" type="ORF">CLV71_1369</name>
</gene>
<reference evidence="2 3" key="1">
    <citation type="submission" date="2019-03" db="EMBL/GenBank/DDBJ databases">
        <title>Genomic Encyclopedia of Archaeal and Bacterial Type Strains, Phase II (KMG-II): from individual species to whole genera.</title>
        <authorList>
            <person name="Goeker M."/>
        </authorList>
    </citation>
    <scope>NUCLEOTIDE SEQUENCE [LARGE SCALE GENOMIC DNA]</scope>
    <source>
        <strain evidence="2 3">DSM 45499</strain>
    </source>
</reference>
<protein>
    <submittedName>
        <fullName evidence="2">Serine/threonine-protein kinase RsbT</fullName>
    </submittedName>
</protein>
<proteinExistence type="predicted"/>
<dbReference type="AlphaFoldDB" id="A0A4R7UPH4"/>
<feature type="domain" description="Histidine kinase/HSP90-like ATPase" evidence="1">
    <location>
        <begin position="38"/>
        <end position="131"/>
    </location>
</feature>
<dbReference type="Proteomes" id="UP000294927">
    <property type="component" value="Unassembled WGS sequence"/>
</dbReference>
<accession>A0A4R7UPH4</accession>
<dbReference type="Gene3D" id="3.30.565.10">
    <property type="entry name" value="Histidine kinase-like ATPase, C-terminal domain"/>
    <property type="match status" value="1"/>
</dbReference>
<organism evidence="2 3">
    <name type="scientific">Actinophytocola oryzae</name>
    <dbReference type="NCBI Taxonomy" id="502181"/>
    <lineage>
        <taxon>Bacteria</taxon>
        <taxon>Bacillati</taxon>
        <taxon>Actinomycetota</taxon>
        <taxon>Actinomycetes</taxon>
        <taxon>Pseudonocardiales</taxon>
        <taxon>Pseudonocardiaceae</taxon>
    </lineage>
</organism>